<dbReference type="InterPro" id="IPR001036">
    <property type="entry name" value="Acrflvin-R"/>
</dbReference>
<proteinExistence type="predicted"/>
<dbReference type="Proteomes" id="UP000671908">
    <property type="component" value="Chromosome"/>
</dbReference>
<keyword evidence="3" id="KW-1185">Reference proteome</keyword>
<accession>A0A975F611</accession>
<evidence type="ECO:0000256" key="1">
    <source>
        <dbReference type="SAM" id="Phobius"/>
    </source>
</evidence>
<dbReference type="KEGG" id="tpav:HRQ91_11275"/>
<dbReference type="SUPFAM" id="SSF82714">
    <property type="entry name" value="Multidrug efflux transporter AcrB TolC docking domain, DN and DC subdomains"/>
    <property type="match status" value="2"/>
</dbReference>
<dbReference type="PANTHER" id="PTHR32063:SF0">
    <property type="entry name" value="SWARMING MOTILITY PROTEIN SWRC"/>
    <property type="match status" value="1"/>
</dbReference>
<sequence length="966" mass="109003">MNSWYAKQKLPLFIFAIICLIFSFTGRGINFGKASDSRYNVFTIEFEYFGMDAGELEKTITLPLEEKITEITGLAEMRSVSENGKTAVTTWFDKSISSKKIYLNLRNLVDNLYAELPSAVQKPRIYSAQNDSKAIFSFTVSSRKDLSSLRQFIDSTIKKQFESIQGVADVIVAGGAVKELTVKFDPDILVSKNLNPQVFAQIVQDANVVYSGSVLHLPQNDHKIQFDTKLQTIEQIRKLPVKLNERYITIDTIADIDFSNREQEEIVRINGEEAVSIQIKASSDANIIKTAKQCNEILEKSGIPKENYAIITDEGAIQKKLIKRLILAILQSYFFLILVVPLFYSEFKTIFLILLSIPFTIFWTILQLSTIGISLDANCLSGLSISIGLIADPMLVISEQAELCRSKKHFASQCRFLLPSLFSSTITSLLAIIPLYNANYIVQGIRSILTVIVLMLCNSTVIATVFFPCFIFVQKKRNFLSISLLKPIKKRAEAFLKILLPPEKNNSKPVSIIYALMCVLPFFFLLFSGKNITQEAESDILYVSIEYPPEKKVSFIDGYVKNISDQIEKSVRPNFIISECRQGNAQIEIGFNSENVSKETLAEKILSFSSLAEDGMIFIQNLNQLNNRRTQEFEIAVTGEENRKCRELASKASEFISRDPQNIETVLNFKQNPKEIELKIDARKNARLGLSTQDIANTLHWMLFGPVVDKWIRNSNEYDIRILSSAKRNLELQDFKNLPIPTKTSNVKLSALGEITVKEGNGKIYRLNGRRCAFFTIKRAGTSTTKNVNELKKQMRHIGFPKGYDYHFSKEIEKLKEQYLRLIVLTFFSVAIIFLYLTAAAQNFKKTLLMISIIPASAFIPFLIKFITKSPLHPGDLIGLTISSGIVINNSIYLSMSGIQTSKILNERIRSILSTTITTILGAAPILFSPLTGFPKDIAFFMFWASINSLLTSIILYPRIMSAHRG</sequence>
<feature type="transmembrane region" description="Helical" evidence="1">
    <location>
        <begin position="350"/>
        <end position="368"/>
    </location>
</feature>
<protein>
    <submittedName>
        <fullName evidence="2">Efflux RND transporter permease subunit</fullName>
    </submittedName>
</protein>
<dbReference type="SUPFAM" id="SSF82693">
    <property type="entry name" value="Multidrug efflux transporter AcrB pore domain, PN1, PN2, PC1 and PC2 subdomains"/>
    <property type="match status" value="2"/>
</dbReference>
<dbReference type="EMBL" id="CP054142">
    <property type="protein sequence ID" value="QTQ14995.1"/>
    <property type="molecule type" value="Genomic_DNA"/>
</dbReference>
<dbReference type="Gene3D" id="3.30.70.1440">
    <property type="entry name" value="Multidrug efflux transporter AcrB pore domain"/>
    <property type="match status" value="1"/>
</dbReference>
<dbReference type="Gene3D" id="3.30.2090.10">
    <property type="entry name" value="Multidrug efflux transporter AcrB TolC docking domain, DN and DC subdomains"/>
    <property type="match status" value="2"/>
</dbReference>
<feature type="transmembrane region" description="Helical" evidence="1">
    <location>
        <begin position="12"/>
        <end position="29"/>
    </location>
</feature>
<feature type="transmembrane region" description="Helical" evidence="1">
    <location>
        <begin position="911"/>
        <end position="932"/>
    </location>
</feature>
<evidence type="ECO:0000313" key="2">
    <source>
        <dbReference type="EMBL" id="QTQ14995.1"/>
    </source>
</evidence>
<gene>
    <name evidence="2" type="ORF">HRQ91_11275</name>
</gene>
<dbReference type="GO" id="GO:0005886">
    <property type="term" value="C:plasma membrane"/>
    <property type="evidence" value="ECO:0007669"/>
    <property type="project" value="TreeGrafter"/>
</dbReference>
<dbReference type="RefSeq" id="WP_210119624.1">
    <property type="nucleotide sequence ID" value="NZ_CP054142.1"/>
</dbReference>
<feature type="transmembrane region" description="Helical" evidence="1">
    <location>
        <begin position="325"/>
        <end position="344"/>
    </location>
</feature>
<organism evidence="2 3">
    <name type="scientific">Treponema parvum</name>
    <dbReference type="NCBI Taxonomy" id="138851"/>
    <lineage>
        <taxon>Bacteria</taxon>
        <taxon>Pseudomonadati</taxon>
        <taxon>Spirochaetota</taxon>
        <taxon>Spirochaetia</taxon>
        <taxon>Spirochaetales</taxon>
        <taxon>Treponemataceae</taxon>
        <taxon>Treponema</taxon>
    </lineage>
</organism>
<feature type="transmembrane region" description="Helical" evidence="1">
    <location>
        <begin position="880"/>
        <end position="899"/>
    </location>
</feature>
<name>A0A975F611_9SPIR</name>
<dbReference type="Pfam" id="PF00873">
    <property type="entry name" value="ACR_tran"/>
    <property type="match status" value="1"/>
</dbReference>
<feature type="transmembrane region" description="Helical" evidence="1">
    <location>
        <begin position="448"/>
        <end position="473"/>
    </location>
</feature>
<evidence type="ECO:0000313" key="3">
    <source>
        <dbReference type="Proteomes" id="UP000671908"/>
    </source>
</evidence>
<dbReference type="SUPFAM" id="SSF82866">
    <property type="entry name" value="Multidrug efflux transporter AcrB transmembrane domain"/>
    <property type="match status" value="2"/>
</dbReference>
<dbReference type="Gene3D" id="3.30.70.1320">
    <property type="entry name" value="Multidrug efflux transporter AcrB pore domain like"/>
    <property type="match status" value="1"/>
</dbReference>
<keyword evidence="1" id="KW-0472">Membrane</keyword>
<keyword evidence="1" id="KW-1133">Transmembrane helix</keyword>
<keyword evidence="1" id="KW-0812">Transmembrane</keyword>
<reference evidence="2 3" key="1">
    <citation type="journal article" date="2021" name="Microbiol. Resour. Announc.">
        <title>Complete Genome Sequences of Three Human Oral Treponema parvum Isolates.</title>
        <authorList>
            <person name="Zeng H."/>
            <person name="Watt R.M."/>
        </authorList>
    </citation>
    <scope>NUCLEOTIDE SEQUENCE [LARGE SCALE GENOMIC DNA]</scope>
    <source>
        <strain evidence="2 3">ATCC 700770</strain>
    </source>
</reference>
<feature type="transmembrane region" description="Helical" evidence="1">
    <location>
        <begin position="416"/>
        <end position="436"/>
    </location>
</feature>
<dbReference type="Gene3D" id="1.20.1640.10">
    <property type="entry name" value="Multidrug efflux transporter AcrB transmembrane domain"/>
    <property type="match status" value="2"/>
</dbReference>
<dbReference type="InterPro" id="IPR027463">
    <property type="entry name" value="AcrB_DN_DC_subdom"/>
</dbReference>
<dbReference type="Gene3D" id="3.30.70.1430">
    <property type="entry name" value="Multidrug efflux transporter AcrB pore domain"/>
    <property type="match status" value="2"/>
</dbReference>
<feature type="transmembrane region" description="Helical" evidence="1">
    <location>
        <begin position="848"/>
        <end position="868"/>
    </location>
</feature>
<feature type="transmembrane region" description="Helical" evidence="1">
    <location>
        <begin position="819"/>
        <end position="841"/>
    </location>
</feature>
<dbReference type="PANTHER" id="PTHR32063">
    <property type="match status" value="1"/>
</dbReference>
<dbReference type="GO" id="GO:0042910">
    <property type="term" value="F:xenobiotic transmembrane transporter activity"/>
    <property type="evidence" value="ECO:0007669"/>
    <property type="project" value="TreeGrafter"/>
</dbReference>
<dbReference type="AlphaFoldDB" id="A0A975F611"/>
<feature type="transmembrane region" description="Helical" evidence="1">
    <location>
        <begin position="512"/>
        <end position="529"/>
    </location>
</feature>
<feature type="transmembrane region" description="Helical" evidence="1">
    <location>
        <begin position="938"/>
        <end position="957"/>
    </location>
</feature>